<dbReference type="Pfam" id="PF00156">
    <property type="entry name" value="Pribosyltran"/>
    <property type="match status" value="1"/>
</dbReference>
<dbReference type="SUPFAM" id="SSF53271">
    <property type="entry name" value="PRTase-like"/>
    <property type="match status" value="1"/>
</dbReference>
<comment type="caution">
    <text evidence="3">The sequence shown here is derived from an EMBL/GenBank/DDBJ whole genome shotgun (WGS) entry which is preliminary data.</text>
</comment>
<organism evidence="3 4">
    <name type="scientific">Alkaliphilus serpentinus</name>
    <dbReference type="NCBI Taxonomy" id="1482731"/>
    <lineage>
        <taxon>Bacteria</taxon>
        <taxon>Bacillati</taxon>
        <taxon>Bacillota</taxon>
        <taxon>Clostridia</taxon>
        <taxon>Peptostreptococcales</taxon>
        <taxon>Natronincolaceae</taxon>
        <taxon>Alkaliphilus</taxon>
    </lineage>
</organism>
<name>A0A833HMI6_9FIRM</name>
<dbReference type="PANTHER" id="PTHR47505:SF1">
    <property type="entry name" value="DNA UTILIZATION PROTEIN YHGH"/>
    <property type="match status" value="1"/>
</dbReference>
<dbReference type="OrthoDB" id="9779910at2"/>
<dbReference type="Gene3D" id="3.40.50.2020">
    <property type="match status" value="1"/>
</dbReference>
<dbReference type="AlphaFoldDB" id="A0A833HMI6"/>
<keyword evidence="4" id="KW-1185">Reference proteome</keyword>
<proteinExistence type="inferred from homology"/>
<dbReference type="CDD" id="cd06223">
    <property type="entry name" value="PRTases_typeI"/>
    <property type="match status" value="1"/>
</dbReference>
<evidence type="ECO:0000313" key="4">
    <source>
        <dbReference type="Proteomes" id="UP000465601"/>
    </source>
</evidence>
<sequence length="239" mass="27553">MKNLDIFYSNYIKPYINAFWELLYPVGISCIACKGPLGGNEKYSLCPSCYDKIHFFHKGRWIQIPSIHDNSFIRVYSPTAYDEITKKLVARLKYNNETYLARIMAEIMMDYLYKEELYFTTIVAVPLHASKKISRGFNQAFLLAEYISKLSKVPNIEKGLSRHKNTKAMHLLTKEERRKNVEDAFIIRNPKEFYNQHILLIDDIVTTGATLESCNKALVEAGAASVTAITFARRMKEEG</sequence>
<evidence type="ECO:0000313" key="3">
    <source>
        <dbReference type="EMBL" id="KAB3526651.1"/>
    </source>
</evidence>
<feature type="domain" description="Phosphoribosyltransferase" evidence="2">
    <location>
        <begin position="175"/>
        <end position="237"/>
    </location>
</feature>
<reference evidence="3 4" key="1">
    <citation type="submission" date="2019-10" db="EMBL/GenBank/DDBJ databases">
        <title>Alkaliphilus serpentinus sp. nov. and Alkaliphilus pronyensis sp. nov., two novel anaerobic alkaliphilic species isolated from the serpentinized-hosted hydrothermal field of the Prony Bay (New Caledonia).</title>
        <authorList>
            <person name="Postec A."/>
        </authorList>
    </citation>
    <scope>NUCLEOTIDE SEQUENCE [LARGE SCALE GENOMIC DNA]</scope>
    <source>
        <strain evidence="3 4">LacT</strain>
    </source>
</reference>
<evidence type="ECO:0000256" key="1">
    <source>
        <dbReference type="ARBA" id="ARBA00008007"/>
    </source>
</evidence>
<protein>
    <submittedName>
        <fullName evidence="3">ComF family protein</fullName>
    </submittedName>
</protein>
<evidence type="ECO:0000259" key="2">
    <source>
        <dbReference type="Pfam" id="PF00156"/>
    </source>
</evidence>
<dbReference type="Proteomes" id="UP000465601">
    <property type="component" value="Unassembled WGS sequence"/>
</dbReference>
<gene>
    <name evidence="3" type="ORF">F8153_13700</name>
</gene>
<dbReference type="PANTHER" id="PTHR47505">
    <property type="entry name" value="DNA UTILIZATION PROTEIN YHGH"/>
    <property type="match status" value="1"/>
</dbReference>
<dbReference type="RefSeq" id="WP_151866917.1">
    <property type="nucleotide sequence ID" value="NZ_WBZB01000051.1"/>
</dbReference>
<comment type="similarity">
    <text evidence="1">Belongs to the ComF/GntX family.</text>
</comment>
<accession>A0A833HMI6</accession>
<dbReference type="InterPro" id="IPR051910">
    <property type="entry name" value="ComF/GntX_DNA_util-trans"/>
</dbReference>
<dbReference type="InterPro" id="IPR000836">
    <property type="entry name" value="PRTase_dom"/>
</dbReference>
<dbReference type="InterPro" id="IPR029057">
    <property type="entry name" value="PRTase-like"/>
</dbReference>
<dbReference type="EMBL" id="WBZB01000051">
    <property type="protein sequence ID" value="KAB3526651.1"/>
    <property type="molecule type" value="Genomic_DNA"/>
</dbReference>